<accession>A0A839Q6K4</accession>
<dbReference type="InterPro" id="IPR032808">
    <property type="entry name" value="DoxX"/>
</dbReference>
<keyword evidence="6" id="KW-0732">Signal</keyword>
<protein>
    <submittedName>
        <fullName evidence="7">Putative membrane-bound spermidine synthase</fullName>
    </submittedName>
</protein>
<dbReference type="AlphaFoldDB" id="A0A839Q6K4"/>
<sequence length="122" mass="12224">MTGPLAAVLAATTVLCAAANLAVAAADLARAQFVLANSAEVGVAPRWIPYLAALKLAGGVGLLLGFVLTPWLGVAAAAGLVAFFTGAVAVHLRTRVLHNIAFPAVYLLLAVGALVYFAGVSV</sequence>
<dbReference type="Pfam" id="PF13564">
    <property type="entry name" value="DoxX_2"/>
    <property type="match status" value="1"/>
</dbReference>
<comment type="caution">
    <text evidence="7">The sequence shown here is derived from an EMBL/GenBank/DDBJ whole genome shotgun (WGS) entry which is preliminary data.</text>
</comment>
<keyword evidence="8" id="KW-1185">Reference proteome</keyword>
<reference evidence="7 8" key="1">
    <citation type="submission" date="2020-08" db="EMBL/GenBank/DDBJ databases">
        <title>The Agave Microbiome: Exploring the role of microbial communities in plant adaptations to desert environments.</title>
        <authorList>
            <person name="Partida-Martinez L.P."/>
        </authorList>
    </citation>
    <scope>NUCLEOTIDE SEQUENCE [LARGE SCALE GENOMIC DNA]</scope>
    <source>
        <strain evidence="7 8">AT2.18</strain>
    </source>
</reference>
<keyword evidence="4 5" id="KW-0472">Membrane</keyword>
<keyword evidence="3 5" id="KW-1133">Transmembrane helix</keyword>
<dbReference type="EMBL" id="JACHVU010000004">
    <property type="protein sequence ID" value="MBB2991123.1"/>
    <property type="molecule type" value="Genomic_DNA"/>
</dbReference>
<feature type="transmembrane region" description="Helical" evidence="5">
    <location>
        <begin position="48"/>
        <end position="67"/>
    </location>
</feature>
<feature type="transmembrane region" description="Helical" evidence="5">
    <location>
        <begin position="100"/>
        <end position="119"/>
    </location>
</feature>
<dbReference type="Proteomes" id="UP000550501">
    <property type="component" value="Unassembled WGS sequence"/>
</dbReference>
<keyword evidence="2 5" id="KW-0812">Transmembrane</keyword>
<organism evidence="7 8">
    <name type="scientific">Mycolicibacterium iranicum</name>
    <name type="common">Mycobacterium iranicum</name>
    <dbReference type="NCBI Taxonomy" id="912594"/>
    <lineage>
        <taxon>Bacteria</taxon>
        <taxon>Bacillati</taxon>
        <taxon>Actinomycetota</taxon>
        <taxon>Actinomycetes</taxon>
        <taxon>Mycobacteriales</taxon>
        <taxon>Mycobacteriaceae</taxon>
        <taxon>Mycolicibacterium</taxon>
    </lineage>
</organism>
<evidence type="ECO:0000256" key="2">
    <source>
        <dbReference type="ARBA" id="ARBA00022692"/>
    </source>
</evidence>
<evidence type="ECO:0000256" key="1">
    <source>
        <dbReference type="ARBA" id="ARBA00004141"/>
    </source>
</evidence>
<evidence type="ECO:0000256" key="3">
    <source>
        <dbReference type="ARBA" id="ARBA00022989"/>
    </source>
</evidence>
<feature type="transmembrane region" description="Helical" evidence="5">
    <location>
        <begin position="74"/>
        <end position="94"/>
    </location>
</feature>
<evidence type="ECO:0000313" key="8">
    <source>
        <dbReference type="Proteomes" id="UP000550501"/>
    </source>
</evidence>
<dbReference type="GO" id="GO:0016020">
    <property type="term" value="C:membrane"/>
    <property type="evidence" value="ECO:0007669"/>
    <property type="project" value="UniProtKB-SubCell"/>
</dbReference>
<feature type="signal peptide" evidence="6">
    <location>
        <begin position="1"/>
        <end position="24"/>
    </location>
</feature>
<gene>
    <name evidence="7" type="ORF">FHR72_002596</name>
</gene>
<comment type="subcellular location">
    <subcellularLocation>
        <location evidence="1">Membrane</location>
        <topology evidence="1">Multi-pass membrane protein</topology>
    </subcellularLocation>
</comment>
<proteinExistence type="predicted"/>
<evidence type="ECO:0000256" key="5">
    <source>
        <dbReference type="SAM" id="Phobius"/>
    </source>
</evidence>
<feature type="chain" id="PRO_5032352470" evidence="6">
    <location>
        <begin position="25"/>
        <end position="122"/>
    </location>
</feature>
<name>A0A839Q6K4_MYCIR</name>
<evidence type="ECO:0000256" key="4">
    <source>
        <dbReference type="ARBA" id="ARBA00023136"/>
    </source>
</evidence>
<evidence type="ECO:0000256" key="6">
    <source>
        <dbReference type="SAM" id="SignalP"/>
    </source>
</evidence>
<evidence type="ECO:0000313" key="7">
    <source>
        <dbReference type="EMBL" id="MBB2991123.1"/>
    </source>
</evidence>